<feature type="compositionally biased region" description="Basic and acidic residues" evidence="1">
    <location>
        <begin position="388"/>
        <end position="400"/>
    </location>
</feature>
<feature type="compositionally biased region" description="Pro residues" evidence="1">
    <location>
        <begin position="370"/>
        <end position="382"/>
    </location>
</feature>
<dbReference type="Proteomes" id="UP001473302">
    <property type="component" value="Unassembled WGS sequence"/>
</dbReference>
<proteinExistence type="predicted"/>
<protein>
    <submittedName>
        <fullName evidence="2">Uncharacterized protein</fullName>
    </submittedName>
</protein>
<gene>
    <name evidence="2" type="ORF">MFLAVUS_005100</name>
</gene>
<comment type="caution">
    <text evidence="2">The sequence shown here is derived from an EMBL/GenBank/DDBJ whole genome shotgun (WGS) entry which is preliminary data.</text>
</comment>
<organism evidence="2 3">
    <name type="scientific">Mucor flavus</name>
    <dbReference type="NCBI Taxonomy" id="439312"/>
    <lineage>
        <taxon>Eukaryota</taxon>
        <taxon>Fungi</taxon>
        <taxon>Fungi incertae sedis</taxon>
        <taxon>Mucoromycota</taxon>
        <taxon>Mucoromycotina</taxon>
        <taxon>Mucoromycetes</taxon>
        <taxon>Mucorales</taxon>
        <taxon>Mucorineae</taxon>
        <taxon>Mucoraceae</taxon>
        <taxon>Mucor</taxon>
    </lineage>
</organism>
<feature type="region of interest" description="Disordered" evidence="1">
    <location>
        <begin position="350"/>
        <end position="478"/>
    </location>
</feature>
<accession>A0ABP9YXS8</accession>
<evidence type="ECO:0000256" key="1">
    <source>
        <dbReference type="SAM" id="MobiDB-lite"/>
    </source>
</evidence>
<keyword evidence="3" id="KW-1185">Reference proteome</keyword>
<dbReference type="InterPro" id="IPR013083">
    <property type="entry name" value="Znf_RING/FYVE/PHD"/>
</dbReference>
<reference evidence="2 3" key="1">
    <citation type="submission" date="2024-04" db="EMBL/GenBank/DDBJ databases">
        <title>genome sequences of Mucor flavus KT1a and Helicostylum pulchrum KT1b strains isolated from the surface of a dry-aged beef.</title>
        <authorList>
            <person name="Toyotome T."/>
            <person name="Hosono M."/>
            <person name="Torimaru M."/>
            <person name="Fukuda K."/>
            <person name="Mikami N."/>
        </authorList>
    </citation>
    <scope>NUCLEOTIDE SEQUENCE [LARGE SCALE GENOMIC DNA]</scope>
    <source>
        <strain evidence="2 3">KT1a</strain>
    </source>
</reference>
<dbReference type="Gene3D" id="3.30.40.10">
    <property type="entry name" value="Zinc/RING finger domain, C3HC4 (zinc finger)"/>
    <property type="match status" value="1"/>
</dbReference>
<evidence type="ECO:0000313" key="2">
    <source>
        <dbReference type="EMBL" id="GAA5811659.1"/>
    </source>
</evidence>
<feature type="compositionally biased region" description="Basic residues" evidence="1">
    <location>
        <begin position="411"/>
        <end position="428"/>
    </location>
</feature>
<name>A0ABP9YXS8_9FUNG</name>
<dbReference type="SUPFAM" id="SSF57850">
    <property type="entry name" value="RING/U-box"/>
    <property type="match status" value="1"/>
</dbReference>
<dbReference type="EMBL" id="BAABUK010000010">
    <property type="protein sequence ID" value="GAA5811659.1"/>
    <property type="molecule type" value="Genomic_DNA"/>
</dbReference>
<sequence>MVTVEEEVEEAPKSRFFYEEEKDTERVKIFIESLEESSRGCIDITVIFAKWRSVPLPIVLSDLSVTYILNGLSMQVLNESLRSTKANPVPDDTEERDGMDSLKQINLFAENFFNEEVTEEEREIIAQRVALQQKQFAAYEKRETLRKSRKIRKMFDYVCDEEILELLKQCDENEVRATDILFAVIYDEVIYCLTKPNYLSDIRKTIALKYAKEEESYVPLMTPEQRTAYKQLIKKRSVTLKKTTNDQAKKQYRMCGRLGLDEALEQFQNNQVDPEKAFEGWSQARIKAYQMIDQNPNSYYYRFNAPGEIQRKGQWDETINDPNYVLDERGKAHYLFDKKNADGQIQKAFRTHTKHSSNSDNMDESGPSTAAPPPPPPPPSPPRRVKREPKPKEVKPKVEAPAEVIESSTKGKGRRVVSRAGTRRRRRARYDGSDSGDDSTLYDDDFSGNYTIRASREEDENGQRKSKRARRATSISTINSDSIENNAWHQNDDKEVDPLCPLPGFIDPITLEQIIKPAISKYGHVMGYDSWTRCLNNWEGKKNICPLTKKALTKRDLVVLTLDNMEEYKLRQNRCVRFLFVNGGIWVEDLD</sequence>
<feature type="compositionally biased region" description="Acidic residues" evidence="1">
    <location>
        <begin position="434"/>
        <end position="446"/>
    </location>
</feature>
<evidence type="ECO:0000313" key="3">
    <source>
        <dbReference type="Proteomes" id="UP001473302"/>
    </source>
</evidence>